<dbReference type="AlphaFoldDB" id="A0A0N1KTI3"/>
<organism evidence="1 2">
    <name type="scientific">Chryseobacterium indologenes</name>
    <name type="common">Flavobacterium indologenes</name>
    <dbReference type="NCBI Taxonomy" id="253"/>
    <lineage>
        <taxon>Bacteria</taxon>
        <taxon>Pseudomonadati</taxon>
        <taxon>Bacteroidota</taxon>
        <taxon>Flavobacteriia</taxon>
        <taxon>Flavobacteriales</taxon>
        <taxon>Weeksellaceae</taxon>
        <taxon>Chryseobacterium group</taxon>
        <taxon>Chryseobacterium</taxon>
    </lineage>
</organism>
<dbReference type="PATRIC" id="fig|253.9.peg.335"/>
<comment type="caution">
    <text evidence="1">The sequence shown here is derived from an EMBL/GenBank/DDBJ whole genome shotgun (WGS) entry which is preliminary data.</text>
</comment>
<proteinExistence type="predicted"/>
<dbReference type="OrthoDB" id="1274157at2"/>
<dbReference type="EMBL" id="LJOD01000001">
    <property type="protein sequence ID" value="KPE52727.1"/>
    <property type="molecule type" value="Genomic_DNA"/>
</dbReference>
<protein>
    <submittedName>
        <fullName evidence="1">Uncharacterized protein</fullName>
    </submittedName>
</protein>
<accession>A0A0N1KTI3</accession>
<name>A0A0N1KTI3_CHRID</name>
<reference evidence="1 2" key="1">
    <citation type="journal article" date="2015" name="Genom Data">
        <title>Draft genome sequence of a multidrug-resistant Chryseobacterium indologenes isolate from Malaysia.</title>
        <authorList>
            <person name="Yu C.Y."/>
            <person name="Ang G.Y."/>
            <person name="Cheng H.J."/>
            <person name="Cheong Y.M."/>
            <person name="Yin W.F."/>
            <person name="Chan K.G."/>
        </authorList>
    </citation>
    <scope>NUCLEOTIDE SEQUENCE [LARGE SCALE GENOMIC DNA]</scope>
    <source>
        <strain evidence="1 2">CI_885</strain>
    </source>
</reference>
<dbReference type="Proteomes" id="UP000037953">
    <property type="component" value="Unassembled WGS sequence"/>
</dbReference>
<evidence type="ECO:0000313" key="1">
    <source>
        <dbReference type="EMBL" id="KPE52727.1"/>
    </source>
</evidence>
<dbReference type="RefSeq" id="WP_062696289.1">
    <property type="nucleotide sequence ID" value="NZ_LJOD01000001.1"/>
</dbReference>
<reference evidence="2" key="2">
    <citation type="submission" date="2015-09" db="EMBL/GenBank/DDBJ databases">
        <title>Draft genome sequence of a multidrug-resistant Chryseobacterium indologenes isolate from Malaysia.</title>
        <authorList>
            <person name="Yu C.Y."/>
            <person name="Ang G.Y."/>
            <person name="Chan K.-G."/>
        </authorList>
    </citation>
    <scope>NUCLEOTIDE SEQUENCE [LARGE SCALE GENOMIC DNA]</scope>
    <source>
        <strain evidence="2">CI_885</strain>
    </source>
</reference>
<gene>
    <name evidence="1" type="ORF">AOB46_01590</name>
</gene>
<evidence type="ECO:0000313" key="2">
    <source>
        <dbReference type="Proteomes" id="UP000037953"/>
    </source>
</evidence>
<sequence length="269" mass="31987">MKLEAYTELKTHFIPHTVYWKLTKSDSYVPIINITGRIDSMEEAELLKFYLNEEFYDDTTSYRIINFSDLQNNTNTAFRLNSICKDRFIFIKGNFNIEENNVFDTELEALNYCSGLLKKTYYDGKIRIYDDQRYKPKFVEALEHTHFLSFEIKHDKKNKLGYFKITGVYPGPTKDLDDDILETKRMYAALKKFLRFSAVKHIIIDIKDFKYQYLDKYLEDFMPCYEDFDSNPAKISYIINKDTDTAYGFVKNSKLFFDPEEAIKTLNML</sequence>